<comment type="caution">
    <text evidence="1">The sequence shown here is derived from an EMBL/GenBank/DDBJ whole genome shotgun (WGS) entry which is preliminary data.</text>
</comment>
<dbReference type="RefSeq" id="WP_386751406.1">
    <property type="nucleotide sequence ID" value="NZ_BAAAIX010000013.1"/>
</dbReference>
<dbReference type="Proteomes" id="UP001597326">
    <property type="component" value="Unassembled WGS sequence"/>
</dbReference>
<evidence type="ECO:0000313" key="1">
    <source>
        <dbReference type="EMBL" id="MFD1890066.1"/>
    </source>
</evidence>
<organism evidence="1 2">
    <name type="scientific">Luteococcus peritonei</name>
    <dbReference type="NCBI Taxonomy" id="88874"/>
    <lineage>
        <taxon>Bacteria</taxon>
        <taxon>Bacillati</taxon>
        <taxon>Actinomycetota</taxon>
        <taxon>Actinomycetes</taxon>
        <taxon>Propionibacteriales</taxon>
        <taxon>Propionibacteriaceae</taxon>
        <taxon>Luteococcus</taxon>
    </lineage>
</organism>
<proteinExistence type="predicted"/>
<sequence length="90" mass="10466">MDNATFTTPDLTTFCQLDDLGLRVVGQCLTGERAVLLCRPIEPDHENDKQKSDFDPAFYDWMFWWYLATIDLTDKLLAREGIEFTDLTEK</sequence>
<protein>
    <submittedName>
        <fullName evidence="1">Uncharacterized protein</fullName>
    </submittedName>
</protein>
<keyword evidence="2" id="KW-1185">Reference proteome</keyword>
<gene>
    <name evidence="1" type="ORF">ACFSCS_07700</name>
</gene>
<dbReference type="EMBL" id="JBHUFZ010000016">
    <property type="protein sequence ID" value="MFD1890066.1"/>
    <property type="molecule type" value="Genomic_DNA"/>
</dbReference>
<name>A0ABW4RUR0_9ACTN</name>
<evidence type="ECO:0000313" key="2">
    <source>
        <dbReference type="Proteomes" id="UP001597326"/>
    </source>
</evidence>
<reference evidence="2" key="1">
    <citation type="journal article" date="2019" name="Int. J. Syst. Evol. Microbiol.">
        <title>The Global Catalogue of Microorganisms (GCM) 10K type strain sequencing project: providing services to taxonomists for standard genome sequencing and annotation.</title>
        <authorList>
            <consortium name="The Broad Institute Genomics Platform"/>
            <consortium name="The Broad Institute Genome Sequencing Center for Infectious Disease"/>
            <person name="Wu L."/>
            <person name="Ma J."/>
        </authorList>
    </citation>
    <scope>NUCLEOTIDE SEQUENCE [LARGE SCALE GENOMIC DNA]</scope>
    <source>
        <strain evidence="2">CAIM 431</strain>
    </source>
</reference>
<accession>A0ABW4RUR0</accession>